<feature type="region of interest" description="Disordered" evidence="2">
    <location>
        <begin position="1"/>
        <end position="23"/>
    </location>
</feature>
<feature type="region of interest" description="Disordered" evidence="2">
    <location>
        <begin position="129"/>
        <end position="152"/>
    </location>
</feature>
<protein>
    <recommendedName>
        <fullName evidence="5">Cell shape determination protein CcmA</fullName>
    </recommendedName>
</protein>
<gene>
    <name evidence="3" type="ORF">A3B21_01100</name>
</gene>
<dbReference type="PANTHER" id="PTHR35024">
    <property type="entry name" value="HYPOTHETICAL CYTOSOLIC PROTEIN"/>
    <property type="match status" value="1"/>
</dbReference>
<evidence type="ECO:0000256" key="2">
    <source>
        <dbReference type="SAM" id="MobiDB-lite"/>
    </source>
</evidence>
<sequence length="152" mass="15830">MFKKTQDLSVVAPSSGDTTESVIGPSVHLEGNFNSSGNIVIGGSLTGSLTTSGDVRVLEGARVQATVSATHIYVAGEVRGDVRALELLELSPTARLLGNVETKILSVAPQAILHGKCVMKNGKGEKLETGNLKLETGKKTESRIGRSESAAE</sequence>
<dbReference type="EMBL" id="MGEJ01000019">
    <property type="protein sequence ID" value="OGL79987.1"/>
    <property type="molecule type" value="Genomic_DNA"/>
</dbReference>
<dbReference type="STRING" id="1802401.A3B21_01100"/>
<comment type="caution">
    <text evidence="3">The sequence shown here is derived from an EMBL/GenBank/DDBJ whole genome shotgun (WGS) entry which is preliminary data.</text>
</comment>
<accession>A0A1F7UQN4</accession>
<comment type="similarity">
    <text evidence="1">Belongs to the bactofilin family.</text>
</comment>
<dbReference type="PANTHER" id="PTHR35024:SF4">
    <property type="entry name" value="POLYMER-FORMING CYTOSKELETAL PROTEIN"/>
    <property type="match status" value="1"/>
</dbReference>
<evidence type="ECO:0008006" key="5">
    <source>
        <dbReference type="Google" id="ProtNLM"/>
    </source>
</evidence>
<evidence type="ECO:0000256" key="1">
    <source>
        <dbReference type="ARBA" id="ARBA00044755"/>
    </source>
</evidence>
<proteinExistence type="inferred from homology"/>
<organism evidence="3 4">
    <name type="scientific">Candidatus Uhrbacteria bacterium RIFCSPLOWO2_01_FULL_47_24</name>
    <dbReference type="NCBI Taxonomy" id="1802401"/>
    <lineage>
        <taxon>Bacteria</taxon>
        <taxon>Candidatus Uhriibacteriota</taxon>
    </lineage>
</organism>
<evidence type="ECO:0000313" key="3">
    <source>
        <dbReference type="EMBL" id="OGL79987.1"/>
    </source>
</evidence>
<name>A0A1F7UQN4_9BACT</name>
<reference evidence="3 4" key="1">
    <citation type="journal article" date="2016" name="Nat. Commun.">
        <title>Thousands of microbial genomes shed light on interconnected biogeochemical processes in an aquifer system.</title>
        <authorList>
            <person name="Anantharaman K."/>
            <person name="Brown C.T."/>
            <person name="Hug L.A."/>
            <person name="Sharon I."/>
            <person name="Castelle C.J."/>
            <person name="Probst A.J."/>
            <person name="Thomas B.C."/>
            <person name="Singh A."/>
            <person name="Wilkins M.J."/>
            <person name="Karaoz U."/>
            <person name="Brodie E.L."/>
            <person name="Williams K.H."/>
            <person name="Hubbard S.S."/>
            <person name="Banfield J.F."/>
        </authorList>
    </citation>
    <scope>NUCLEOTIDE SEQUENCE [LARGE SCALE GENOMIC DNA]</scope>
</reference>
<evidence type="ECO:0000313" key="4">
    <source>
        <dbReference type="Proteomes" id="UP000176897"/>
    </source>
</evidence>
<feature type="compositionally biased region" description="Basic and acidic residues" evidence="2">
    <location>
        <begin position="135"/>
        <end position="146"/>
    </location>
</feature>
<dbReference type="Pfam" id="PF04519">
    <property type="entry name" value="Bactofilin"/>
    <property type="match status" value="1"/>
</dbReference>
<dbReference type="Proteomes" id="UP000176897">
    <property type="component" value="Unassembled WGS sequence"/>
</dbReference>
<dbReference type="InterPro" id="IPR007607">
    <property type="entry name" value="BacA/B"/>
</dbReference>
<dbReference type="AlphaFoldDB" id="A0A1F7UQN4"/>